<reference evidence="2 3" key="2">
    <citation type="submission" date="2024-08" db="EMBL/GenBank/DDBJ databases">
        <title>Phylogenomic analyses of a clade within the roseobacter group suggest taxonomic reassignments of species of the genera Aestuariivita, Citreicella, Loktanella, Nautella, Pelagibaca, Ruegeria, Thalassobius, Thiobacimonas and Tropicibacter, and the proposal o.</title>
        <authorList>
            <person name="Jeon C.O."/>
        </authorList>
    </citation>
    <scope>NUCLEOTIDE SEQUENCE [LARGE SCALE GENOMIC DNA]</scope>
    <source>
        <strain evidence="2 3">SS1-5</strain>
    </source>
</reference>
<keyword evidence="3" id="KW-1185">Reference proteome</keyword>
<sequence>MPNDLAALVGSRICHDLISPIGAIGNGVELLALTNGDSSAEMALISESVNNANARIRFFRLAFGAADADQSVSRAEIQSILAAMATGGRLNYNWTIPTDAPRPLVRCAFLLLQCMETALPLGGDVDISTDGDDWLLRAEGSRVNIEHPLWDSLQTTAPDYAHSAAQVQFAMLPDVLGMAGRSLQIDHDATQITARF</sequence>
<dbReference type="Gene3D" id="1.10.287.130">
    <property type="match status" value="1"/>
</dbReference>
<dbReference type="RefSeq" id="WP_373635458.1">
    <property type="nucleotide sequence ID" value="NZ_CP151767.2"/>
</dbReference>
<dbReference type="Pfam" id="PF10090">
    <property type="entry name" value="HPTransfase"/>
    <property type="match status" value="1"/>
</dbReference>
<dbReference type="InterPro" id="IPR018762">
    <property type="entry name" value="ChpT_C"/>
</dbReference>
<protein>
    <submittedName>
        <fullName evidence="2">Histidine phosphotransferase family protein</fullName>
    </submittedName>
</protein>
<proteinExistence type="predicted"/>
<gene>
    <name evidence="2" type="ORF">AABB31_15110</name>
</gene>
<dbReference type="InterPro" id="IPR036890">
    <property type="entry name" value="HATPase_C_sf"/>
</dbReference>
<evidence type="ECO:0000313" key="3">
    <source>
        <dbReference type="Proteomes" id="UP001470809"/>
    </source>
</evidence>
<dbReference type="Gene3D" id="3.30.565.10">
    <property type="entry name" value="Histidine kinase-like ATPase, C-terminal domain"/>
    <property type="match status" value="1"/>
</dbReference>
<evidence type="ECO:0000313" key="2">
    <source>
        <dbReference type="EMBL" id="WZU66380.2"/>
    </source>
</evidence>
<evidence type="ECO:0000259" key="1">
    <source>
        <dbReference type="Pfam" id="PF10090"/>
    </source>
</evidence>
<dbReference type="KEGG" id="yrh:AABB31_15110"/>
<accession>A0AAN0M7I4</accession>
<dbReference type="EMBL" id="CP151767">
    <property type="protein sequence ID" value="WZU66380.2"/>
    <property type="molecule type" value="Genomic_DNA"/>
</dbReference>
<reference evidence="3" key="1">
    <citation type="submission" date="2024-04" db="EMBL/GenBank/DDBJ databases">
        <title>Phylogenomic analyses of a clade within the roseobacter group suggest taxonomic reassignments of species of the genera Aestuariivita, Citreicella, Loktanella, Nautella, Pelagibaca, Ruegeria, Thalassobius, Thiobacimonas and Tropicibacter, and the proposal o.</title>
        <authorList>
            <person name="Jeon C.O."/>
        </authorList>
    </citation>
    <scope>NUCLEOTIDE SEQUENCE [LARGE SCALE GENOMIC DNA]</scope>
    <source>
        <strain evidence="3">SS1-5</strain>
    </source>
</reference>
<organism evidence="2 3">
    <name type="scientific">Yoonia rhodophyticola</name>
    <dbReference type="NCBI Taxonomy" id="3137370"/>
    <lineage>
        <taxon>Bacteria</taxon>
        <taxon>Pseudomonadati</taxon>
        <taxon>Pseudomonadota</taxon>
        <taxon>Alphaproteobacteria</taxon>
        <taxon>Rhodobacterales</taxon>
        <taxon>Paracoccaceae</taxon>
        <taxon>Yoonia</taxon>
    </lineage>
</organism>
<name>A0AAN0M7I4_9RHOB</name>
<dbReference type="Proteomes" id="UP001470809">
    <property type="component" value="Chromosome"/>
</dbReference>
<feature type="domain" description="Histidine phosphotransferase ChpT C-terminal" evidence="1">
    <location>
        <begin position="75"/>
        <end position="190"/>
    </location>
</feature>
<dbReference type="AlphaFoldDB" id="A0AAN0M7I4"/>